<dbReference type="Gene3D" id="1.20.5.5270">
    <property type="match status" value="1"/>
</dbReference>
<dbReference type="InterPro" id="IPR027065">
    <property type="entry name" value="Lon_Prtase"/>
</dbReference>
<evidence type="ECO:0000259" key="2">
    <source>
        <dbReference type="PROSITE" id="PS51787"/>
    </source>
</evidence>
<dbReference type="GO" id="GO:0004176">
    <property type="term" value="F:ATP-dependent peptidase activity"/>
    <property type="evidence" value="ECO:0007669"/>
    <property type="project" value="InterPro"/>
</dbReference>
<feature type="non-terminal residue" evidence="3">
    <location>
        <position position="1"/>
    </location>
</feature>
<dbReference type="FunFam" id="1.20.58.1480:FF:000002">
    <property type="entry name" value="Lon protease homolog, mitochondrial"/>
    <property type="match status" value="1"/>
</dbReference>
<feature type="region of interest" description="Disordered" evidence="1">
    <location>
        <begin position="258"/>
        <end position="298"/>
    </location>
</feature>
<sequence>MAAAQWSRRSFTNVSRPCCRLFSSLKSSPYIPKASYKPLEYCCIHTRRIAWNRSYLYAVMHKSFSSHLNGLKNTCSSSRATRQSLLPRTFFKSFRKNNSKTESSVSSTGSSGDDGGDDDGEDVIIEDRVGDTSADPEYGALAPVMVPEVFPRVPLLCVHRNPVFPRFVKMLEITDKGIMDLVRRKCKMNQPYAGTFLKKDDNDEAEVVRSLDEIYKVGTFVQITELHDTGDRMRMIILGHRRITITDIISDENETAETMEANEQENDKQSDDSTTADETQLASEQTVEKEEAGSPNESSQIIQMVQVENVLHAPFKLTQEVKAVAAEVIKTIRDIIALNQLYKESLAQLIEAGKKVVDNPTHLADFGAALTSAESNLLQEILEETEVPVRLRKTLELLKKEYAMCMLQQKIGKEVEERVNKLQRKYLLTEQLKVIKRELGLEKDDKDAVAEKFRERLKDREIPEHVKEVIEEELSKLGFLEANASEFNVSRNYLDWLTSLPWGVFSEENCDLKRAKEILDEDHYGLTDIKERILEFIAVSQLNGS</sequence>
<accession>A0A6S7IAE2</accession>
<keyword evidence="3" id="KW-0378">Hydrolase</keyword>
<dbReference type="OrthoDB" id="2411602at2759"/>
<dbReference type="Gene3D" id="1.20.58.1480">
    <property type="match status" value="1"/>
</dbReference>
<protein>
    <submittedName>
        <fullName evidence="3">Lon protease homolog, mitochondrial-like</fullName>
    </submittedName>
</protein>
<dbReference type="PANTHER" id="PTHR43718:SF2">
    <property type="entry name" value="LON PROTEASE HOMOLOG, MITOCHONDRIAL"/>
    <property type="match status" value="1"/>
</dbReference>
<dbReference type="PROSITE" id="PS51787">
    <property type="entry name" value="LON_N"/>
    <property type="match status" value="1"/>
</dbReference>
<keyword evidence="3" id="KW-0645">Protease</keyword>
<dbReference type="GO" id="GO:0051131">
    <property type="term" value="P:chaperone-mediated protein complex assembly"/>
    <property type="evidence" value="ECO:0007669"/>
    <property type="project" value="TreeGrafter"/>
</dbReference>
<feature type="compositionally biased region" description="Acidic residues" evidence="1">
    <location>
        <begin position="114"/>
        <end position="123"/>
    </location>
</feature>
<dbReference type="GO" id="GO:0007005">
    <property type="term" value="P:mitochondrion organization"/>
    <property type="evidence" value="ECO:0007669"/>
    <property type="project" value="TreeGrafter"/>
</dbReference>
<evidence type="ECO:0000313" key="4">
    <source>
        <dbReference type="Proteomes" id="UP001152795"/>
    </source>
</evidence>
<dbReference type="GO" id="GO:0004252">
    <property type="term" value="F:serine-type endopeptidase activity"/>
    <property type="evidence" value="ECO:0007669"/>
    <property type="project" value="InterPro"/>
</dbReference>
<evidence type="ECO:0000313" key="3">
    <source>
        <dbReference type="EMBL" id="CAB4003331.1"/>
    </source>
</evidence>
<feature type="compositionally biased region" description="Polar residues" evidence="1">
    <location>
        <begin position="272"/>
        <end position="285"/>
    </location>
</feature>
<dbReference type="GO" id="GO:0005759">
    <property type="term" value="C:mitochondrial matrix"/>
    <property type="evidence" value="ECO:0007669"/>
    <property type="project" value="TreeGrafter"/>
</dbReference>
<dbReference type="AlphaFoldDB" id="A0A6S7IAE2"/>
<dbReference type="GO" id="GO:0006515">
    <property type="term" value="P:protein quality control for misfolded or incompletely synthesized proteins"/>
    <property type="evidence" value="ECO:0007669"/>
    <property type="project" value="TreeGrafter"/>
</dbReference>
<evidence type="ECO:0000256" key="1">
    <source>
        <dbReference type="SAM" id="MobiDB-lite"/>
    </source>
</evidence>
<dbReference type="SUPFAM" id="SSF88697">
    <property type="entry name" value="PUA domain-like"/>
    <property type="match status" value="1"/>
</dbReference>
<dbReference type="Gene3D" id="2.30.130.40">
    <property type="entry name" value="LON domain-like"/>
    <property type="match status" value="1"/>
</dbReference>
<feature type="region of interest" description="Disordered" evidence="1">
    <location>
        <begin position="99"/>
        <end position="123"/>
    </location>
</feature>
<dbReference type="Proteomes" id="UP001152795">
    <property type="component" value="Unassembled WGS sequence"/>
</dbReference>
<dbReference type="FunFam" id="2.30.130.40:FF:000004">
    <property type="entry name" value="Lon protease homolog, mitochondrial"/>
    <property type="match status" value="1"/>
</dbReference>
<dbReference type="GO" id="GO:0005524">
    <property type="term" value="F:ATP binding"/>
    <property type="evidence" value="ECO:0007669"/>
    <property type="project" value="InterPro"/>
</dbReference>
<organism evidence="3 4">
    <name type="scientific">Paramuricea clavata</name>
    <name type="common">Red gorgonian</name>
    <name type="synonym">Violescent sea-whip</name>
    <dbReference type="NCBI Taxonomy" id="317549"/>
    <lineage>
        <taxon>Eukaryota</taxon>
        <taxon>Metazoa</taxon>
        <taxon>Cnidaria</taxon>
        <taxon>Anthozoa</taxon>
        <taxon>Octocorallia</taxon>
        <taxon>Malacalcyonacea</taxon>
        <taxon>Plexauridae</taxon>
        <taxon>Paramuricea</taxon>
    </lineage>
</organism>
<dbReference type="Pfam" id="PF02190">
    <property type="entry name" value="LON_substr_bdg"/>
    <property type="match status" value="1"/>
</dbReference>
<name>A0A6S7IAE2_PARCT</name>
<dbReference type="EMBL" id="CACRXK020004601">
    <property type="protein sequence ID" value="CAB4003331.1"/>
    <property type="molecule type" value="Genomic_DNA"/>
</dbReference>
<dbReference type="SMART" id="SM00464">
    <property type="entry name" value="LON"/>
    <property type="match status" value="1"/>
</dbReference>
<gene>
    <name evidence="3" type="ORF">PACLA_8A087377</name>
</gene>
<dbReference type="GO" id="GO:0003697">
    <property type="term" value="F:single-stranded DNA binding"/>
    <property type="evidence" value="ECO:0007669"/>
    <property type="project" value="TreeGrafter"/>
</dbReference>
<dbReference type="InterPro" id="IPR015947">
    <property type="entry name" value="PUA-like_sf"/>
</dbReference>
<proteinExistence type="predicted"/>
<dbReference type="InterPro" id="IPR003111">
    <property type="entry name" value="Lon_prtase_N"/>
</dbReference>
<feature type="domain" description="Lon N-terminal" evidence="2">
    <location>
        <begin position="153"/>
        <end position="402"/>
    </location>
</feature>
<dbReference type="InterPro" id="IPR046336">
    <property type="entry name" value="Lon_prtase_N_sf"/>
</dbReference>
<comment type="caution">
    <text evidence="3">The sequence shown here is derived from an EMBL/GenBank/DDBJ whole genome shotgun (WGS) entry which is preliminary data.</text>
</comment>
<dbReference type="PANTHER" id="PTHR43718">
    <property type="entry name" value="LON PROTEASE"/>
    <property type="match status" value="1"/>
</dbReference>
<reference evidence="3" key="1">
    <citation type="submission" date="2020-04" db="EMBL/GenBank/DDBJ databases">
        <authorList>
            <person name="Alioto T."/>
            <person name="Alioto T."/>
            <person name="Gomez Garrido J."/>
        </authorList>
    </citation>
    <scope>NUCLEOTIDE SEQUENCE</scope>
    <source>
        <strain evidence="3">A484AB</strain>
    </source>
</reference>
<dbReference type="FunFam" id="1.20.5.5270:FF:000001">
    <property type="entry name" value="Lon protease homolog, mitochondrial"/>
    <property type="match status" value="1"/>
</dbReference>
<feature type="compositionally biased region" description="Low complexity" evidence="1">
    <location>
        <begin position="101"/>
        <end position="111"/>
    </location>
</feature>
<keyword evidence="4" id="KW-1185">Reference proteome</keyword>